<dbReference type="GO" id="GO:0038023">
    <property type="term" value="F:signaling receptor activity"/>
    <property type="evidence" value="ECO:0007669"/>
    <property type="project" value="InterPro"/>
</dbReference>
<dbReference type="SUPFAM" id="SSF53850">
    <property type="entry name" value="Periplasmic binding protein-like II"/>
    <property type="match status" value="1"/>
</dbReference>
<evidence type="ECO:0000313" key="19">
    <source>
        <dbReference type="Proteomes" id="UP001374579"/>
    </source>
</evidence>
<reference evidence="18 19" key="1">
    <citation type="submission" date="2024-02" db="EMBL/GenBank/DDBJ databases">
        <title>Chromosome-scale genome assembly of the rough periwinkle Littorina saxatilis.</title>
        <authorList>
            <person name="De Jode A."/>
            <person name="Faria R."/>
            <person name="Formenti G."/>
            <person name="Sims Y."/>
            <person name="Smith T.P."/>
            <person name="Tracey A."/>
            <person name="Wood J.M.D."/>
            <person name="Zagrodzka Z.B."/>
            <person name="Johannesson K."/>
            <person name="Butlin R.K."/>
            <person name="Leder E.H."/>
        </authorList>
    </citation>
    <scope>NUCLEOTIDE SEQUENCE [LARGE SCALE GENOMIC DNA]</scope>
    <source>
        <strain evidence="18">Snail1</strain>
        <tissue evidence="18">Muscle</tissue>
    </source>
</reference>
<dbReference type="PANTHER" id="PTHR42643:SF24">
    <property type="entry name" value="IONOTROPIC RECEPTOR 60A"/>
    <property type="match status" value="1"/>
</dbReference>
<feature type="binding site" evidence="12">
    <location>
        <position position="324"/>
    </location>
    <ligand>
        <name>L-glutamate</name>
        <dbReference type="ChEBI" id="CHEBI:29985"/>
    </ligand>
</feature>
<feature type="transmembrane region" description="Helical" evidence="15">
    <location>
        <begin position="631"/>
        <end position="652"/>
    </location>
</feature>
<evidence type="ECO:0000256" key="1">
    <source>
        <dbReference type="ARBA" id="ARBA00004651"/>
    </source>
</evidence>
<feature type="binding site" evidence="12">
    <location>
        <position position="331"/>
    </location>
    <ligand>
        <name>L-glutamate</name>
        <dbReference type="ChEBI" id="CHEBI:29985"/>
    </ligand>
</feature>
<proteinExistence type="predicted"/>
<dbReference type="PANTHER" id="PTHR42643">
    <property type="entry name" value="IONOTROPIC RECEPTOR 20A-RELATED"/>
    <property type="match status" value="1"/>
</dbReference>
<evidence type="ECO:0000256" key="11">
    <source>
        <dbReference type="ARBA" id="ARBA00023303"/>
    </source>
</evidence>
<feature type="binding site" evidence="12">
    <location>
        <position position="544"/>
    </location>
    <ligand>
        <name>L-glutamate</name>
        <dbReference type="ChEBI" id="CHEBI:29985"/>
    </ligand>
</feature>
<dbReference type="GO" id="GO:0005886">
    <property type="term" value="C:plasma membrane"/>
    <property type="evidence" value="ECO:0007669"/>
    <property type="project" value="UniProtKB-SubCell"/>
</dbReference>
<dbReference type="Gene3D" id="1.10.287.70">
    <property type="match status" value="1"/>
</dbReference>
<dbReference type="Proteomes" id="UP001374579">
    <property type="component" value="Unassembled WGS sequence"/>
</dbReference>
<keyword evidence="19" id="KW-1185">Reference proteome</keyword>
<feature type="transmembrane region" description="Helical" evidence="15">
    <location>
        <begin position="369"/>
        <end position="389"/>
    </location>
</feature>
<keyword evidence="5 15" id="KW-1133">Transmembrane helix</keyword>
<protein>
    <submittedName>
        <fullName evidence="18">Uncharacterized protein</fullName>
    </submittedName>
</protein>
<evidence type="ECO:0000256" key="14">
    <source>
        <dbReference type="PIRSR" id="PIRSR601508-3"/>
    </source>
</evidence>
<feature type="domain" description="Ionotropic glutamate receptor C-terminal" evidence="16">
    <location>
        <begin position="245"/>
        <end position="607"/>
    </location>
</feature>
<comment type="subcellular location">
    <subcellularLocation>
        <location evidence="1">Cell membrane</location>
        <topology evidence="1">Multi-pass membrane protein</topology>
    </subcellularLocation>
</comment>
<dbReference type="EMBL" id="JBAMIC010000008">
    <property type="protein sequence ID" value="KAK7104405.1"/>
    <property type="molecule type" value="Genomic_DNA"/>
</dbReference>
<dbReference type="Gene3D" id="3.40.190.10">
    <property type="entry name" value="Periplasmic binding protein-like II"/>
    <property type="match status" value="2"/>
</dbReference>
<keyword evidence="7 15" id="KW-0472">Membrane</keyword>
<keyword evidence="11" id="KW-0407">Ion channel</keyword>
<evidence type="ECO:0000256" key="10">
    <source>
        <dbReference type="ARBA" id="ARBA00023286"/>
    </source>
</evidence>
<feature type="transmembrane region" description="Helical" evidence="15">
    <location>
        <begin position="438"/>
        <end position="462"/>
    </location>
</feature>
<name>A0AAN9GF21_9CAEN</name>
<dbReference type="Pfam" id="PF10613">
    <property type="entry name" value="Lig_chan-Glu_bd"/>
    <property type="match status" value="1"/>
</dbReference>
<dbReference type="Pfam" id="PF00060">
    <property type="entry name" value="Lig_chan"/>
    <property type="match status" value="1"/>
</dbReference>
<keyword evidence="6" id="KW-0406">Ion transport</keyword>
<evidence type="ECO:0000256" key="5">
    <source>
        <dbReference type="ARBA" id="ARBA00022989"/>
    </source>
</evidence>
<feature type="disulfide bond" evidence="14">
    <location>
        <begin position="556"/>
        <end position="612"/>
    </location>
</feature>
<dbReference type="PRINTS" id="PR00177">
    <property type="entry name" value="NMDARECEPTOR"/>
</dbReference>
<dbReference type="GO" id="GO:0050906">
    <property type="term" value="P:detection of stimulus involved in sensory perception"/>
    <property type="evidence" value="ECO:0007669"/>
    <property type="project" value="UniProtKB-ARBA"/>
</dbReference>
<evidence type="ECO:0000256" key="12">
    <source>
        <dbReference type="PIRSR" id="PIRSR601508-1"/>
    </source>
</evidence>
<organism evidence="18 19">
    <name type="scientific">Littorina saxatilis</name>
    <dbReference type="NCBI Taxonomy" id="31220"/>
    <lineage>
        <taxon>Eukaryota</taxon>
        <taxon>Metazoa</taxon>
        <taxon>Spiralia</taxon>
        <taxon>Lophotrochozoa</taxon>
        <taxon>Mollusca</taxon>
        <taxon>Gastropoda</taxon>
        <taxon>Caenogastropoda</taxon>
        <taxon>Littorinimorpha</taxon>
        <taxon>Littorinoidea</taxon>
        <taxon>Littorinidae</taxon>
        <taxon>Littorina</taxon>
    </lineage>
</organism>
<evidence type="ECO:0000256" key="13">
    <source>
        <dbReference type="PIRSR" id="PIRSR601508-2"/>
    </source>
</evidence>
<evidence type="ECO:0000259" key="17">
    <source>
        <dbReference type="SMART" id="SM00918"/>
    </source>
</evidence>
<evidence type="ECO:0000256" key="9">
    <source>
        <dbReference type="ARBA" id="ARBA00023180"/>
    </source>
</evidence>
<keyword evidence="8" id="KW-0675">Receptor</keyword>
<keyword evidence="14" id="KW-1015">Disulfide bond</keyword>
<evidence type="ECO:0000256" key="3">
    <source>
        <dbReference type="ARBA" id="ARBA00022475"/>
    </source>
</evidence>
<evidence type="ECO:0000256" key="15">
    <source>
        <dbReference type="SAM" id="Phobius"/>
    </source>
</evidence>
<dbReference type="InterPro" id="IPR001320">
    <property type="entry name" value="Iontro_rcpt_C"/>
</dbReference>
<dbReference type="AlphaFoldDB" id="A0AAN9GF21"/>
<feature type="domain" description="Ionotropic glutamate receptor L-glutamate and glycine-binding" evidence="17">
    <location>
        <begin position="252"/>
        <end position="315"/>
    </location>
</feature>
<evidence type="ECO:0000256" key="2">
    <source>
        <dbReference type="ARBA" id="ARBA00022448"/>
    </source>
</evidence>
<gene>
    <name evidence="18" type="ORF">V1264_019127</name>
</gene>
<sequence>MVCSQHVDDVQLSTSSQVSVHNDSSGCGMNYYFDGHCYNDPQRKAWSLPTSLLLTNILKQVKWKYVIVVFDDEHEAELPALTNHLSQGGVYYMLFHYKNLTLPGRLDTLFLTGSDSWLQRLRLLLFCSIPHSALVLHQADLFQKAQKMRSALSMTSQWLILDDPDVNEALYQSHISMTNVATVNCRPGNTCCEHAPVASSRCGQVMTLLWDGNNGSVSCVGTVDDVTSDRREIFPGRMWGFNRRLLSVSTLPWVGFVEVTDTGGVQHFSGVCIDLLEELAAQLNFTYKISQPADGIWGIEYENGTWVGLIGQLANSKVDLVVAPLTVTQQREQAMDFTYPFFNDADTVIYKKPDPKKDKWRTYLQPLKWQVLLLICVSLLATSLLLGFLESWSPFYPGNRLSEHRGHHTSYFRSFRLLYGALLAQADDDLPRSHSGRVLVSCWWIFSIVVAATYSGNLIAFLTVDKSSPLFVTLQDLLDQGTYKWGFMGGSAIHQTVKASNSILYNQLWSNVQKWSADDPSFLTTDVNLHYARLLEGEYAFVSDRATFERWKATRCDLELGRESFLPTDYGVGLPNDSAFVRVFSEKILMMHENGLLEKLRERWWPDNNDKCEPYTTTRATEITVVDTQSAFYLLLLGATVGMLALLLEYALTLSAWTRLKKCVARQKST</sequence>
<feature type="binding site" evidence="12">
    <location>
        <position position="326"/>
    </location>
    <ligand>
        <name>L-glutamate</name>
        <dbReference type="ChEBI" id="CHEBI:29985"/>
    </ligand>
</feature>
<dbReference type="InterPro" id="IPR001508">
    <property type="entry name" value="Iono_Glu_rcpt_met"/>
</dbReference>
<keyword evidence="2" id="KW-0813">Transport</keyword>
<dbReference type="SMART" id="SM00079">
    <property type="entry name" value="PBPe"/>
    <property type="match status" value="1"/>
</dbReference>
<keyword evidence="3" id="KW-1003">Cell membrane</keyword>
<comment type="caution">
    <text evidence="18">The sequence shown here is derived from an EMBL/GenBank/DDBJ whole genome shotgun (WGS) entry which is preliminary data.</text>
</comment>
<evidence type="ECO:0000256" key="7">
    <source>
        <dbReference type="ARBA" id="ARBA00023136"/>
    </source>
</evidence>
<dbReference type="InterPro" id="IPR019594">
    <property type="entry name" value="Glu/Gly-bd"/>
</dbReference>
<evidence type="ECO:0000256" key="8">
    <source>
        <dbReference type="ARBA" id="ARBA00023170"/>
    </source>
</evidence>
<evidence type="ECO:0000256" key="4">
    <source>
        <dbReference type="ARBA" id="ARBA00022692"/>
    </source>
</evidence>
<feature type="site" description="Interaction with the cone snail toxin Con-ikot-ikot" evidence="13">
    <location>
        <position position="498"/>
    </location>
</feature>
<keyword evidence="10" id="KW-1071">Ligand-gated ion channel</keyword>
<dbReference type="SMART" id="SM00918">
    <property type="entry name" value="Lig_chan-Glu_bd"/>
    <property type="match status" value="1"/>
</dbReference>
<evidence type="ECO:0000313" key="18">
    <source>
        <dbReference type="EMBL" id="KAK7104405.1"/>
    </source>
</evidence>
<evidence type="ECO:0000256" key="6">
    <source>
        <dbReference type="ARBA" id="ARBA00023065"/>
    </source>
</evidence>
<keyword evidence="9" id="KW-0325">Glycoprotein</keyword>
<evidence type="ECO:0000259" key="16">
    <source>
        <dbReference type="SMART" id="SM00079"/>
    </source>
</evidence>
<dbReference type="InterPro" id="IPR052192">
    <property type="entry name" value="Insect_Ionotropic_Sensory_Rcpt"/>
</dbReference>
<dbReference type="FunFam" id="3.40.190.10:FF:000024">
    <property type="entry name" value="Glutamate receptor, ionotropic, delta 1"/>
    <property type="match status" value="1"/>
</dbReference>
<dbReference type="GO" id="GO:0015276">
    <property type="term" value="F:ligand-gated monoatomic ion channel activity"/>
    <property type="evidence" value="ECO:0007669"/>
    <property type="project" value="InterPro"/>
</dbReference>
<accession>A0AAN9GF21</accession>
<keyword evidence="4 15" id="KW-0812">Transmembrane</keyword>